<dbReference type="InterPro" id="IPR037923">
    <property type="entry name" value="HTH-like"/>
</dbReference>
<dbReference type="EMBL" id="CABHNA010000067">
    <property type="protein sequence ID" value="VUX15146.1"/>
    <property type="molecule type" value="Genomic_DNA"/>
</dbReference>
<organism evidence="5 6">
    <name type="scientific">[Ruminococcus] torques</name>
    <dbReference type="NCBI Taxonomy" id="33039"/>
    <lineage>
        <taxon>Bacteria</taxon>
        <taxon>Bacillati</taxon>
        <taxon>Bacillota</taxon>
        <taxon>Clostridia</taxon>
        <taxon>Lachnospirales</taxon>
        <taxon>Lachnospiraceae</taxon>
        <taxon>Mediterraneibacter</taxon>
    </lineage>
</organism>
<keyword evidence="1" id="KW-0805">Transcription regulation</keyword>
<dbReference type="Gene3D" id="1.10.10.60">
    <property type="entry name" value="Homeodomain-like"/>
    <property type="match status" value="2"/>
</dbReference>
<dbReference type="InterPro" id="IPR014710">
    <property type="entry name" value="RmlC-like_jellyroll"/>
</dbReference>
<proteinExistence type="predicted"/>
<dbReference type="GO" id="GO:0043565">
    <property type="term" value="F:sequence-specific DNA binding"/>
    <property type="evidence" value="ECO:0007669"/>
    <property type="project" value="InterPro"/>
</dbReference>
<evidence type="ECO:0000313" key="5">
    <source>
        <dbReference type="EMBL" id="VUX15146.1"/>
    </source>
</evidence>
<gene>
    <name evidence="5" type="primary">melR_3</name>
    <name evidence="5" type="ORF">RTSSTS7063_02077</name>
</gene>
<dbReference type="RefSeq" id="WP_144367412.1">
    <property type="nucleotide sequence ID" value="NZ_CABHNA010000067.1"/>
</dbReference>
<evidence type="ECO:0000256" key="1">
    <source>
        <dbReference type="ARBA" id="ARBA00023015"/>
    </source>
</evidence>
<dbReference type="InterPro" id="IPR003313">
    <property type="entry name" value="AraC-bd"/>
</dbReference>
<dbReference type="GO" id="GO:0003700">
    <property type="term" value="F:DNA-binding transcription factor activity"/>
    <property type="evidence" value="ECO:0007669"/>
    <property type="project" value="InterPro"/>
</dbReference>
<dbReference type="PANTHER" id="PTHR43280:SF2">
    <property type="entry name" value="HTH-TYPE TRANSCRIPTIONAL REGULATOR EXSA"/>
    <property type="match status" value="1"/>
</dbReference>
<dbReference type="SMART" id="SM00342">
    <property type="entry name" value="HTH_ARAC"/>
    <property type="match status" value="1"/>
</dbReference>
<evidence type="ECO:0000313" key="6">
    <source>
        <dbReference type="Proteomes" id="UP000363661"/>
    </source>
</evidence>
<evidence type="ECO:0000256" key="3">
    <source>
        <dbReference type="ARBA" id="ARBA00023163"/>
    </source>
</evidence>
<accession>A0A564U6L3</accession>
<keyword evidence="2" id="KW-0238">DNA-binding</keyword>
<dbReference type="PROSITE" id="PS01124">
    <property type="entry name" value="HTH_ARAC_FAMILY_2"/>
    <property type="match status" value="1"/>
</dbReference>
<dbReference type="Proteomes" id="UP000363661">
    <property type="component" value="Unassembled WGS sequence"/>
</dbReference>
<dbReference type="AlphaFoldDB" id="A0A564U6L3"/>
<dbReference type="InterPro" id="IPR018060">
    <property type="entry name" value="HTH_AraC"/>
</dbReference>
<keyword evidence="3" id="KW-0804">Transcription</keyword>
<dbReference type="SUPFAM" id="SSF51215">
    <property type="entry name" value="Regulatory protein AraC"/>
    <property type="match status" value="1"/>
</dbReference>
<feature type="domain" description="HTH araC/xylS-type" evidence="4">
    <location>
        <begin position="173"/>
        <end position="271"/>
    </location>
</feature>
<dbReference type="Pfam" id="PF12833">
    <property type="entry name" value="HTH_18"/>
    <property type="match status" value="1"/>
</dbReference>
<reference evidence="5 6" key="1">
    <citation type="submission" date="2019-07" db="EMBL/GenBank/DDBJ databases">
        <authorList>
            <person name="Hibberd C M."/>
            <person name="Gehrig L. J."/>
            <person name="Chang H.-W."/>
            <person name="Venkatesh S."/>
        </authorList>
    </citation>
    <scope>NUCLEOTIDE SEQUENCE [LARGE SCALE GENOMIC DNA]</scope>
    <source>
        <strain evidence="5">Ruminococcus_torques_SSTS_Bg7063</strain>
    </source>
</reference>
<dbReference type="Gene3D" id="2.60.120.10">
    <property type="entry name" value="Jelly Rolls"/>
    <property type="match status" value="1"/>
</dbReference>
<keyword evidence="6" id="KW-1185">Reference proteome</keyword>
<dbReference type="Pfam" id="PF02311">
    <property type="entry name" value="AraC_binding"/>
    <property type="match status" value="1"/>
</dbReference>
<sequence length="272" mass="32269">MQFAHELIVPEVGFPFKLFLFEGREGHYHREKHWHRSIEIFAVCDGELEFKIDEKTWHLTAGEFMIVNSNEVHEVDSPLPNETIVLQIPLKVFEKYYTGEQFIWFTHEPGRKDARFMELLEELYQTYCEKQCGYDMKMNSIFYHLLYLLVKEYRLTEVEDAFVRKNKNLNKLSAITSYMKENYAQELSLEEVARIFGYSPTYLSRMFQKYAGITYKSYLQNIRLEYAMKDLKGGKYNITETALRSGFSGSKAMARAFRKKYGILPSEYRENA</sequence>
<evidence type="ECO:0000256" key="2">
    <source>
        <dbReference type="ARBA" id="ARBA00023125"/>
    </source>
</evidence>
<dbReference type="PANTHER" id="PTHR43280">
    <property type="entry name" value="ARAC-FAMILY TRANSCRIPTIONAL REGULATOR"/>
    <property type="match status" value="1"/>
</dbReference>
<protein>
    <submittedName>
        <fullName evidence="5">Melibiose operon regulatory protein</fullName>
    </submittedName>
</protein>
<dbReference type="InterPro" id="IPR009057">
    <property type="entry name" value="Homeodomain-like_sf"/>
</dbReference>
<name>A0A564U6L3_9FIRM</name>
<dbReference type="SUPFAM" id="SSF46689">
    <property type="entry name" value="Homeodomain-like"/>
    <property type="match status" value="2"/>
</dbReference>
<evidence type="ECO:0000259" key="4">
    <source>
        <dbReference type="PROSITE" id="PS01124"/>
    </source>
</evidence>